<dbReference type="AlphaFoldDB" id="A0A023FMT5"/>
<dbReference type="GO" id="GO:0005737">
    <property type="term" value="C:cytoplasm"/>
    <property type="evidence" value="ECO:0007669"/>
    <property type="project" value="UniProtKB-SubCell"/>
</dbReference>
<keyword evidence="4 5" id="KW-0175">Coiled coil</keyword>
<evidence type="ECO:0000256" key="1">
    <source>
        <dbReference type="ARBA" id="ARBA00004496"/>
    </source>
</evidence>
<dbReference type="Gene3D" id="1.20.5.340">
    <property type="match status" value="1"/>
</dbReference>
<dbReference type="PANTHER" id="PTHR18902:SF25">
    <property type="entry name" value="GRIP AND COILED-COIL DOMAIN-CONTAINING PROTEIN 2"/>
    <property type="match status" value="1"/>
</dbReference>
<reference evidence="6" key="1">
    <citation type="submission" date="2014-03" db="EMBL/GenBank/DDBJ databases">
        <title>The sialotranscriptome of Amblyomma triste, Amblyomma parvum and Amblyomma cajennense ticks, uncovered by 454-based RNA-seq.</title>
        <authorList>
            <person name="Garcia G.R."/>
            <person name="Gardinassi L.G."/>
            <person name="Ribeiro J.M."/>
            <person name="Anatriello E."/>
            <person name="Ferreira B.R."/>
            <person name="Moreira H.N."/>
            <person name="Mafra C."/>
            <person name="Olegario M.M."/>
            <person name="Szabo P.J."/>
            <person name="Miranda-Santos I.K."/>
            <person name="Maruyama S.R."/>
        </authorList>
    </citation>
    <scope>NUCLEOTIDE SEQUENCE</scope>
    <source>
        <strain evidence="6">Uberlandia</strain>
        <tissue evidence="6">Salivary glands</tissue>
    </source>
</reference>
<proteinExistence type="evidence at transcript level"/>
<feature type="coiled-coil region" evidence="5">
    <location>
        <begin position="20"/>
        <end position="47"/>
    </location>
</feature>
<evidence type="ECO:0000313" key="6">
    <source>
        <dbReference type="EMBL" id="JAC22200.1"/>
    </source>
</evidence>
<feature type="coiled-coil region" evidence="5">
    <location>
        <begin position="207"/>
        <end position="419"/>
    </location>
</feature>
<keyword evidence="3" id="KW-0597">Phosphoprotein</keyword>
<evidence type="ECO:0000256" key="2">
    <source>
        <dbReference type="ARBA" id="ARBA00022490"/>
    </source>
</evidence>
<comment type="subcellular location">
    <subcellularLocation>
        <location evidence="1">Cytoplasm</location>
    </subcellularLocation>
</comment>
<organism evidence="6">
    <name type="scientific">Amblyomma cajennense</name>
    <name type="common">Cayenne tick</name>
    <name type="synonym">Acarus cajennensis</name>
    <dbReference type="NCBI Taxonomy" id="34607"/>
    <lineage>
        <taxon>Eukaryota</taxon>
        <taxon>Metazoa</taxon>
        <taxon>Ecdysozoa</taxon>
        <taxon>Arthropoda</taxon>
        <taxon>Chelicerata</taxon>
        <taxon>Arachnida</taxon>
        <taxon>Acari</taxon>
        <taxon>Parasitiformes</taxon>
        <taxon>Ixodida</taxon>
        <taxon>Ixodoidea</taxon>
        <taxon>Ixodidae</taxon>
        <taxon>Amblyomminae</taxon>
        <taxon>Amblyomma</taxon>
    </lineage>
</organism>
<name>A0A023FMT5_AMBCJ</name>
<feature type="non-terminal residue" evidence="6">
    <location>
        <position position="1"/>
    </location>
</feature>
<keyword evidence="2" id="KW-0963">Cytoplasm</keyword>
<dbReference type="EMBL" id="GBBK01002282">
    <property type="protein sequence ID" value="JAC22200.1"/>
    <property type="molecule type" value="mRNA"/>
</dbReference>
<evidence type="ECO:0000256" key="5">
    <source>
        <dbReference type="SAM" id="Coils"/>
    </source>
</evidence>
<dbReference type="PANTHER" id="PTHR18902">
    <property type="entry name" value="NUCLEAR MITOTIC APPARATUS PROTEIN 1-RELATED"/>
    <property type="match status" value="1"/>
</dbReference>
<evidence type="ECO:0000256" key="4">
    <source>
        <dbReference type="ARBA" id="ARBA00023054"/>
    </source>
</evidence>
<dbReference type="InterPro" id="IPR051841">
    <property type="entry name" value="MT-Golgi_org_protein"/>
</dbReference>
<feature type="coiled-coil region" evidence="5">
    <location>
        <begin position="497"/>
        <end position="542"/>
    </location>
</feature>
<feature type="non-terminal residue" evidence="6">
    <location>
        <position position="547"/>
    </location>
</feature>
<sequence length="547" mass="62506">KKQKDLQDVRNDTVRKDSELESLRVELSHLRDQLVFYENECARLRTAFQPESGNENNLQDEALCEWYNAHRTMLRLLSQLVMLASRRQHPHFSFDGHGDSDVLSEARCLYSTLSARVESVCPDEENPPVTLSCIVTKAIHKDLVTELALMKNVETLLDSLSTDVAKESTEKPLNELEECKESAKEISKLQKLLIERDGLLKRFRALILKLKKEVADKTGQINSMEEELSSLKQEVEKNAQASKQSVQNFQSLQNEYDKLQDQYEAIRSNCKELEGKLASMEHDLALANRELSDASAEKEKLKEITEYLGLEIKELRQHNEEKEAKLTLMEAQARVAKEQEEKLLGRIKVLEEQAVESNKQLLTEKEQHASTAAQLEKVQKESKMHTLLNLEIADYERTVAELNNLLKDKNEELDSTRKESLSYQSKIANLVEHIGYLEGQKKADDERLLAFKETIANLKEGLSKSQKHEEDLLQTEVRLESEVKAAQLREQDLKLGYAELLKKCQGLESNLRSTRENYQRAVKALEGTVASLKEELSSAQAELQACK</sequence>
<protein>
    <submittedName>
        <fullName evidence="6">Uncharacterized protein</fullName>
    </submittedName>
</protein>
<accession>A0A023FMT5</accession>
<evidence type="ECO:0000256" key="3">
    <source>
        <dbReference type="ARBA" id="ARBA00022553"/>
    </source>
</evidence>